<evidence type="ECO:0000256" key="1">
    <source>
        <dbReference type="SAM" id="MobiDB-lite"/>
    </source>
</evidence>
<organism evidence="2 3">
    <name type="scientific">Coccidioides posadasii RMSCC 3488</name>
    <dbReference type="NCBI Taxonomy" id="454284"/>
    <lineage>
        <taxon>Eukaryota</taxon>
        <taxon>Fungi</taxon>
        <taxon>Dikarya</taxon>
        <taxon>Ascomycota</taxon>
        <taxon>Pezizomycotina</taxon>
        <taxon>Eurotiomycetes</taxon>
        <taxon>Eurotiomycetidae</taxon>
        <taxon>Onygenales</taxon>
        <taxon>Onygenaceae</taxon>
        <taxon>Coccidioides</taxon>
    </lineage>
</organism>
<dbReference type="Proteomes" id="UP000054567">
    <property type="component" value="Unassembled WGS sequence"/>
</dbReference>
<evidence type="ECO:0000313" key="2">
    <source>
        <dbReference type="EMBL" id="KMM66356.1"/>
    </source>
</evidence>
<accession>A0A0J6F0F1</accession>
<proteinExistence type="predicted"/>
<sequence length="137" mass="14612">MRDNVPVKYLPLALCSGRAGTLSQATAGLLKPPLVEPPQKGPASSASYTVPYYGKIRRKHSFRKAEANRQTPDRVVAAGWLCPFQAPPPFLGAAPPQSEPATPIPTRNKELPGLRHRASIAGLASHPAAKDWVTVSA</sequence>
<gene>
    <name evidence="2" type="ORF">CPAG_02695</name>
</gene>
<dbReference type="VEuPathDB" id="FungiDB:CPAG_02695"/>
<reference evidence="3" key="3">
    <citation type="journal article" date="2010" name="Genome Res.">
        <title>Population genomic sequencing of Coccidioides fungi reveals recent hybridization and transposon control.</title>
        <authorList>
            <person name="Neafsey D.E."/>
            <person name="Barker B.M."/>
            <person name="Sharpton T.J."/>
            <person name="Stajich J.E."/>
            <person name="Park D.J."/>
            <person name="Whiston E."/>
            <person name="Hung C.-Y."/>
            <person name="McMahan C."/>
            <person name="White J."/>
            <person name="Sykes S."/>
            <person name="Heiman D."/>
            <person name="Young S."/>
            <person name="Zeng Q."/>
            <person name="Abouelleil A."/>
            <person name="Aftuck L."/>
            <person name="Bessette D."/>
            <person name="Brown A."/>
            <person name="FitzGerald M."/>
            <person name="Lui A."/>
            <person name="Macdonald J.P."/>
            <person name="Priest M."/>
            <person name="Orbach M.J."/>
            <person name="Galgiani J.N."/>
            <person name="Kirkland T.N."/>
            <person name="Cole G.T."/>
            <person name="Birren B.W."/>
            <person name="Henn M.R."/>
            <person name="Taylor J.W."/>
            <person name="Rounsley S.D."/>
        </authorList>
    </citation>
    <scope>NUCLEOTIDE SEQUENCE [LARGE SCALE GENOMIC DNA]</scope>
    <source>
        <strain evidence="3">RMSCC 3488</strain>
    </source>
</reference>
<protein>
    <submittedName>
        <fullName evidence="2">Uncharacterized protein</fullName>
    </submittedName>
</protein>
<reference evidence="3" key="2">
    <citation type="journal article" date="2009" name="Genome Res.">
        <title>Comparative genomic analyses of the human fungal pathogens Coccidioides and their relatives.</title>
        <authorList>
            <person name="Sharpton T.J."/>
            <person name="Stajich J.E."/>
            <person name="Rounsley S.D."/>
            <person name="Gardner M.J."/>
            <person name="Wortman J.R."/>
            <person name="Jordar V.S."/>
            <person name="Maiti R."/>
            <person name="Kodira C.D."/>
            <person name="Neafsey D.E."/>
            <person name="Zeng Q."/>
            <person name="Hung C.-Y."/>
            <person name="McMahan C."/>
            <person name="Muszewska A."/>
            <person name="Grynberg M."/>
            <person name="Mandel M.A."/>
            <person name="Kellner E.M."/>
            <person name="Barker B.M."/>
            <person name="Galgiani J.N."/>
            <person name="Orbach M.J."/>
            <person name="Kirkland T.N."/>
            <person name="Cole G.T."/>
            <person name="Henn M.R."/>
            <person name="Birren B.W."/>
            <person name="Taylor J.W."/>
        </authorList>
    </citation>
    <scope>NUCLEOTIDE SEQUENCE [LARGE SCALE GENOMIC DNA]</scope>
    <source>
        <strain evidence="3">RMSCC 3488</strain>
    </source>
</reference>
<dbReference type="AlphaFoldDB" id="A0A0J6F0F1"/>
<dbReference type="EMBL" id="DS268109">
    <property type="protein sequence ID" value="KMM66356.1"/>
    <property type="molecule type" value="Genomic_DNA"/>
</dbReference>
<reference evidence="2 3" key="1">
    <citation type="submission" date="2007-06" db="EMBL/GenBank/DDBJ databases">
        <title>The Genome Sequence of Coccidioides posadasii RMSCC_3488.</title>
        <authorList>
            <consortium name="Coccidioides Genome Resources Consortium"/>
            <consortium name="The Broad Institute Genome Sequencing Platform"/>
            <person name="Henn M.R."/>
            <person name="Sykes S."/>
            <person name="Young S."/>
            <person name="Jaffe D."/>
            <person name="Berlin A."/>
            <person name="Alvarez P."/>
            <person name="Butler J."/>
            <person name="Gnerre S."/>
            <person name="Grabherr M."/>
            <person name="Mauceli E."/>
            <person name="Brockman W."/>
            <person name="Kodira C."/>
            <person name="Alvarado L."/>
            <person name="Zeng Q."/>
            <person name="Crawford M."/>
            <person name="Antoine C."/>
            <person name="Devon K."/>
            <person name="Galgiani J."/>
            <person name="Orsborn K."/>
            <person name="Lewis M.L."/>
            <person name="Nusbaum C."/>
            <person name="Galagan J."/>
            <person name="Birren B."/>
        </authorList>
    </citation>
    <scope>NUCLEOTIDE SEQUENCE [LARGE SCALE GENOMIC DNA]</scope>
    <source>
        <strain evidence="2 3">RMSCC 3488</strain>
    </source>
</reference>
<name>A0A0J6F0F1_COCPO</name>
<feature type="region of interest" description="Disordered" evidence="1">
    <location>
        <begin position="90"/>
        <end position="111"/>
    </location>
</feature>
<evidence type="ECO:0000313" key="3">
    <source>
        <dbReference type="Proteomes" id="UP000054567"/>
    </source>
</evidence>